<evidence type="ECO:0000313" key="3">
    <source>
        <dbReference type="Proteomes" id="UP000249590"/>
    </source>
</evidence>
<keyword evidence="3" id="KW-1185">Reference proteome</keyword>
<protein>
    <submittedName>
        <fullName evidence="2">Uncharacterized protein</fullName>
    </submittedName>
</protein>
<feature type="region of interest" description="Disordered" evidence="1">
    <location>
        <begin position="28"/>
        <end position="60"/>
    </location>
</feature>
<comment type="caution">
    <text evidence="2">The sequence shown here is derived from an EMBL/GenBank/DDBJ whole genome shotgun (WGS) entry which is preliminary data.</text>
</comment>
<dbReference type="EMBL" id="QHHQ01000001">
    <property type="protein sequence ID" value="RAI03646.1"/>
    <property type="molecule type" value="Genomic_DNA"/>
</dbReference>
<sequence length="75" mass="7678">MHHTGEPRIALAAPRPQARAIVDADFEPVPLDRPAPARPTAAHPARAPGAETAAAPAPARGPRAVLQLVADGIIV</sequence>
<evidence type="ECO:0000256" key="1">
    <source>
        <dbReference type="SAM" id="MobiDB-lite"/>
    </source>
</evidence>
<dbReference type="AlphaFoldDB" id="A0A8B2P0G9"/>
<proteinExistence type="predicted"/>
<gene>
    <name evidence="2" type="ORF">DLJ53_03940</name>
</gene>
<accession>A0A8B2P0G9</accession>
<dbReference type="Proteomes" id="UP000249590">
    <property type="component" value="Unassembled WGS sequence"/>
</dbReference>
<evidence type="ECO:0000313" key="2">
    <source>
        <dbReference type="EMBL" id="RAI03646.1"/>
    </source>
</evidence>
<name>A0A8B2P0G9_9HYPH</name>
<organism evidence="2 3">
    <name type="scientific">Acuticoccus sediminis</name>
    <dbReference type="NCBI Taxonomy" id="2184697"/>
    <lineage>
        <taxon>Bacteria</taxon>
        <taxon>Pseudomonadati</taxon>
        <taxon>Pseudomonadota</taxon>
        <taxon>Alphaproteobacteria</taxon>
        <taxon>Hyphomicrobiales</taxon>
        <taxon>Amorphaceae</taxon>
        <taxon>Acuticoccus</taxon>
    </lineage>
</organism>
<feature type="compositionally biased region" description="Low complexity" evidence="1">
    <location>
        <begin position="38"/>
        <end position="60"/>
    </location>
</feature>
<reference evidence="2 3" key="1">
    <citation type="submission" date="2018-05" db="EMBL/GenBank/DDBJ databases">
        <title>Acuticoccus sediminis sp. nov., isolated from deep-sea sediment of Indian Ocean.</title>
        <authorList>
            <person name="Liu X."/>
            <person name="Lai Q."/>
            <person name="Du Y."/>
            <person name="Sun F."/>
            <person name="Zhang X."/>
            <person name="Wang S."/>
            <person name="Shao Z."/>
        </authorList>
    </citation>
    <scope>NUCLEOTIDE SEQUENCE [LARGE SCALE GENOMIC DNA]</scope>
    <source>
        <strain evidence="2 3">PTG4-2</strain>
    </source>
</reference>